<dbReference type="GO" id="GO:0043122">
    <property type="term" value="P:regulation of canonical NF-kappaB signal transduction"/>
    <property type="evidence" value="ECO:0007669"/>
    <property type="project" value="TreeGrafter"/>
</dbReference>
<dbReference type="Pfam" id="PF13445">
    <property type="entry name" value="zf-RING_UBOX"/>
    <property type="match status" value="1"/>
</dbReference>
<evidence type="ECO:0000259" key="6">
    <source>
        <dbReference type="PROSITE" id="PS50145"/>
    </source>
</evidence>
<dbReference type="PROSITE" id="PS00518">
    <property type="entry name" value="ZF_RING_1"/>
    <property type="match status" value="1"/>
</dbReference>
<dbReference type="Gene3D" id="3.30.40.10">
    <property type="entry name" value="Zinc/RING finger domain, C3HC4 (zinc finger)"/>
    <property type="match status" value="2"/>
</dbReference>
<evidence type="ECO:0000256" key="1">
    <source>
        <dbReference type="ARBA" id="ARBA00022723"/>
    </source>
</evidence>
<gene>
    <name evidence="7" type="ORF">HOLleu_17437</name>
</gene>
<organism evidence="7 8">
    <name type="scientific">Holothuria leucospilota</name>
    <name type="common">Black long sea cucumber</name>
    <name type="synonym">Mertensiothuria leucospilota</name>
    <dbReference type="NCBI Taxonomy" id="206669"/>
    <lineage>
        <taxon>Eukaryota</taxon>
        <taxon>Metazoa</taxon>
        <taxon>Echinodermata</taxon>
        <taxon>Eleutherozoa</taxon>
        <taxon>Echinozoa</taxon>
        <taxon>Holothuroidea</taxon>
        <taxon>Aspidochirotacea</taxon>
        <taxon>Aspidochirotida</taxon>
        <taxon>Holothuriidae</taxon>
        <taxon>Holothuria</taxon>
    </lineage>
</organism>
<dbReference type="InterPro" id="IPR027370">
    <property type="entry name" value="Znf-RING_euk"/>
</dbReference>
<keyword evidence="3 4" id="KW-0862">Zinc</keyword>
<evidence type="ECO:0000256" key="4">
    <source>
        <dbReference type="PROSITE-ProRule" id="PRU00207"/>
    </source>
</evidence>
<dbReference type="PANTHER" id="PTHR10131:SF157">
    <property type="entry name" value="RECEPTOR-ASSOCIATED FACTOR, PUTATIVE-RELATED"/>
    <property type="match status" value="1"/>
</dbReference>
<dbReference type="SUPFAM" id="SSF49599">
    <property type="entry name" value="TRAF domain-like"/>
    <property type="match status" value="1"/>
</dbReference>
<sequence>MGFKTEYLLHDPPADCLCPVCRGVLIDPRRLTPCGHILCAACIQFDPWKSPGVCSLCKVKVWRKPTRLPRSFMNRILSLEGRCHLDCGFTGSLGMFRRHFRNDCPNATVFCPNRKRGCYAEMQRVKLEEHILDCSFRMTSCEGCGKRMLFSKLQAHQARHRCVEARLTNEKIRADMRNSKDVREHWLSIRLEQVALRSQITRLQSSRLEARRLSLGEASNATQRGQSRLSARWQRLQPPIIQQRAQSAPAGCLDDRDDAKNEKEVPIKLNLPNFRQSLRMADTECEEDGYTEYSDDMSFAVPSEYSSGSVGGSTRITHKSVDGMLTSRSETREESDDVIMTCSRCNTTYRKGDNHDRVCCWHRGPVSNIFVFILYKSRVVYALMVFTGGGGSSNVLISGYNTPYKTFPNKFVSDSIRRIKSDETENHLVVLQCLVRRLQSGP</sequence>
<name>A0A9Q1C0E1_HOLLE</name>
<dbReference type="InterPro" id="IPR001293">
    <property type="entry name" value="Znf_TRAF"/>
</dbReference>
<dbReference type="PANTHER" id="PTHR10131">
    <property type="entry name" value="TNF RECEPTOR ASSOCIATED FACTOR"/>
    <property type="match status" value="1"/>
</dbReference>
<dbReference type="SUPFAM" id="SSF57850">
    <property type="entry name" value="RING/U-box"/>
    <property type="match status" value="1"/>
</dbReference>
<dbReference type="Pfam" id="PF02176">
    <property type="entry name" value="zf-TRAF"/>
    <property type="match status" value="1"/>
</dbReference>
<dbReference type="PROSITE" id="PS50089">
    <property type="entry name" value="ZF_RING_2"/>
    <property type="match status" value="1"/>
</dbReference>
<dbReference type="InterPro" id="IPR017907">
    <property type="entry name" value="Znf_RING_CS"/>
</dbReference>
<feature type="domain" description="RING-type" evidence="5">
    <location>
        <begin position="18"/>
        <end position="58"/>
    </location>
</feature>
<dbReference type="OrthoDB" id="9049620at2759"/>
<evidence type="ECO:0000259" key="5">
    <source>
        <dbReference type="PROSITE" id="PS50089"/>
    </source>
</evidence>
<dbReference type="PROSITE" id="PS50145">
    <property type="entry name" value="ZF_TRAF"/>
    <property type="match status" value="1"/>
</dbReference>
<reference evidence="7" key="1">
    <citation type="submission" date="2021-10" db="EMBL/GenBank/DDBJ databases">
        <title>Tropical sea cucumber genome reveals ecological adaptation and Cuvierian tubules defense mechanism.</title>
        <authorList>
            <person name="Chen T."/>
        </authorList>
    </citation>
    <scope>NUCLEOTIDE SEQUENCE</scope>
    <source>
        <strain evidence="7">Nanhai2018</strain>
        <tissue evidence="7">Muscle</tissue>
    </source>
</reference>
<dbReference type="InterPro" id="IPR001841">
    <property type="entry name" value="Znf_RING"/>
</dbReference>
<protein>
    <submittedName>
        <fullName evidence="7">E3 ubiquitin-protein ligase PDZRN3</fullName>
    </submittedName>
</protein>
<feature type="domain" description="TRAF-type" evidence="6">
    <location>
        <begin position="99"/>
        <end position="154"/>
    </location>
</feature>
<evidence type="ECO:0000256" key="2">
    <source>
        <dbReference type="ARBA" id="ARBA00022771"/>
    </source>
</evidence>
<accession>A0A9Q1C0E1</accession>
<dbReference type="AlphaFoldDB" id="A0A9Q1C0E1"/>
<keyword evidence="1 4" id="KW-0479">Metal-binding</keyword>
<keyword evidence="8" id="KW-1185">Reference proteome</keyword>
<evidence type="ECO:0000256" key="3">
    <source>
        <dbReference type="ARBA" id="ARBA00022833"/>
    </source>
</evidence>
<evidence type="ECO:0000313" key="7">
    <source>
        <dbReference type="EMBL" id="KAJ8036798.1"/>
    </source>
</evidence>
<proteinExistence type="predicted"/>
<dbReference type="GO" id="GO:0008270">
    <property type="term" value="F:zinc ion binding"/>
    <property type="evidence" value="ECO:0007669"/>
    <property type="project" value="UniProtKB-KW"/>
</dbReference>
<dbReference type="EMBL" id="JAIZAY010000008">
    <property type="protein sequence ID" value="KAJ8036798.1"/>
    <property type="molecule type" value="Genomic_DNA"/>
</dbReference>
<dbReference type="InterPro" id="IPR013083">
    <property type="entry name" value="Znf_RING/FYVE/PHD"/>
</dbReference>
<dbReference type="Proteomes" id="UP001152320">
    <property type="component" value="Chromosome 8"/>
</dbReference>
<evidence type="ECO:0000313" key="8">
    <source>
        <dbReference type="Proteomes" id="UP001152320"/>
    </source>
</evidence>
<comment type="caution">
    <text evidence="7">The sequence shown here is derived from an EMBL/GenBank/DDBJ whole genome shotgun (WGS) entry which is preliminary data.</text>
</comment>
<feature type="zinc finger region" description="TRAF-type" evidence="4">
    <location>
        <begin position="99"/>
        <end position="154"/>
    </location>
</feature>
<keyword evidence="2 4" id="KW-0863">Zinc-finger</keyword>
<dbReference type="SMART" id="SM00184">
    <property type="entry name" value="RING"/>
    <property type="match status" value="1"/>
</dbReference>